<feature type="region of interest" description="Disordered" evidence="4">
    <location>
        <begin position="483"/>
        <end position="519"/>
    </location>
</feature>
<keyword evidence="2" id="KW-0511">Multifunctional enzyme</keyword>
<name>A0ABS3WZR3_9ACTN</name>
<dbReference type="PANTHER" id="PTHR43775">
    <property type="entry name" value="FATTY ACID SYNTHASE"/>
    <property type="match status" value="1"/>
</dbReference>
<dbReference type="Gene3D" id="3.40.47.10">
    <property type="match status" value="2"/>
</dbReference>
<organism evidence="6 7">
    <name type="scientific">Streptomyces spirodelae</name>
    <dbReference type="NCBI Taxonomy" id="2812904"/>
    <lineage>
        <taxon>Bacteria</taxon>
        <taxon>Bacillati</taxon>
        <taxon>Actinomycetota</taxon>
        <taxon>Actinomycetes</taxon>
        <taxon>Kitasatosporales</taxon>
        <taxon>Streptomycetaceae</taxon>
        <taxon>Streptomyces</taxon>
    </lineage>
</organism>
<evidence type="ECO:0000256" key="4">
    <source>
        <dbReference type="SAM" id="MobiDB-lite"/>
    </source>
</evidence>
<feature type="domain" description="Ketosynthase family 3 (KS3)" evidence="5">
    <location>
        <begin position="519"/>
        <end position="977"/>
    </location>
</feature>
<dbReference type="Proteomes" id="UP001518976">
    <property type="component" value="Unassembled WGS sequence"/>
</dbReference>
<protein>
    <submittedName>
        <fullName evidence="6">Polyketide synthase</fullName>
    </submittedName>
</protein>
<keyword evidence="1 3" id="KW-0808">Transferase</keyword>
<dbReference type="InterPro" id="IPR014031">
    <property type="entry name" value="Ketoacyl_synth_C"/>
</dbReference>
<dbReference type="InterPro" id="IPR016039">
    <property type="entry name" value="Thiolase-like"/>
</dbReference>
<dbReference type="EMBL" id="JAFFZN010000025">
    <property type="protein sequence ID" value="MBO8188625.1"/>
    <property type="molecule type" value="Genomic_DNA"/>
</dbReference>
<feature type="compositionally biased region" description="Low complexity" evidence="4">
    <location>
        <begin position="57"/>
        <end position="71"/>
    </location>
</feature>
<evidence type="ECO:0000256" key="3">
    <source>
        <dbReference type="RuleBase" id="RU003694"/>
    </source>
</evidence>
<evidence type="ECO:0000259" key="5">
    <source>
        <dbReference type="PROSITE" id="PS52004"/>
    </source>
</evidence>
<keyword evidence="7" id="KW-1185">Reference proteome</keyword>
<evidence type="ECO:0000256" key="1">
    <source>
        <dbReference type="ARBA" id="ARBA00022679"/>
    </source>
</evidence>
<comment type="caution">
    <text evidence="6">The sequence shown here is derived from an EMBL/GenBank/DDBJ whole genome shotgun (WGS) entry which is preliminary data.</text>
</comment>
<dbReference type="SUPFAM" id="SSF53901">
    <property type="entry name" value="Thiolase-like"/>
    <property type="match status" value="3"/>
</dbReference>
<dbReference type="PANTHER" id="PTHR43775:SF51">
    <property type="entry name" value="INACTIVE PHENOLPHTHIOCEROL SYNTHESIS POLYKETIDE SYNTHASE TYPE I PKS1-RELATED"/>
    <property type="match status" value="1"/>
</dbReference>
<dbReference type="Pfam" id="PF02801">
    <property type="entry name" value="Ketoacyl-synt_C"/>
    <property type="match status" value="2"/>
</dbReference>
<dbReference type="InterPro" id="IPR014030">
    <property type="entry name" value="Ketoacyl_synth_N"/>
</dbReference>
<feature type="region of interest" description="Disordered" evidence="4">
    <location>
        <begin position="51"/>
        <end position="71"/>
    </location>
</feature>
<evidence type="ECO:0000313" key="7">
    <source>
        <dbReference type="Proteomes" id="UP001518976"/>
    </source>
</evidence>
<dbReference type="SMART" id="SM00825">
    <property type="entry name" value="PKS_KS"/>
    <property type="match status" value="1"/>
</dbReference>
<dbReference type="PROSITE" id="PS52004">
    <property type="entry name" value="KS3_2"/>
    <property type="match status" value="2"/>
</dbReference>
<dbReference type="InterPro" id="IPR050091">
    <property type="entry name" value="PKS_NRPS_Biosynth_Enz"/>
</dbReference>
<gene>
    <name evidence="6" type="ORF">JW592_24590</name>
</gene>
<evidence type="ECO:0000256" key="2">
    <source>
        <dbReference type="ARBA" id="ARBA00023268"/>
    </source>
</evidence>
<comment type="similarity">
    <text evidence="3">Belongs to the thiolase-like superfamily. Beta-ketoacyl-ACP synthases family.</text>
</comment>
<dbReference type="InterPro" id="IPR020841">
    <property type="entry name" value="PKS_Beta-ketoAc_synthase_dom"/>
</dbReference>
<reference evidence="6 7" key="1">
    <citation type="submission" date="2021-02" db="EMBL/GenBank/DDBJ databases">
        <title>Streptomyces spirodelae sp. nov., isolated from duckweed.</title>
        <authorList>
            <person name="Saimee Y."/>
            <person name="Duangmal K."/>
        </authorList>
    </citation>
    <scope>NUCLEOTIDE SEQUENCE [LARGE SCALE GENOMIC DNA]</scope>
    <source>
        <strain evidence="6 7">DW4-2</strain>
    </source>
</reference>
<accession>A0ABS3WZR3</accession>
<proteinExistence type="inferred from homology"/>
<evidence type="ECO:0000313" key="6">
    <source>
        <dbReference type="EMBL" id="MBO8188625.1"/>
    </source>
</evidence>
<dbReference type="Pfam" id="PF00109">
    <property type="entry name" value="ketoacyl-synt"/>
    <property type="match status" value="2"/>
</dbReference>
<feature type="domain" description="Ketosynthase family 3 (KS3)" evidence="5">
    <location>
        <begin position="18"/>
        <end position="479"/>
    </location>
</feature>
<dbReference type="CDD" id="cd00833">
    <property type="entry name" value="PKS"/>
    <property type="match status" value="2"/>
</dbReference>
<sequence length="984" mass="101977">MHAGRGSSTGEDQAGTAPEAIAVVGIAALYPTARGVADYWRLLTEGTARDAAAMPQDAPDTPEAPDTPASPESLADIEVDVARFGIPPAQAPSMARMQLLMLEAARQCLDDAGYGQRPLPSDRTDVVTGTCFGLDRQYANALRVASSWYARDLERVMDSAEHPDLGGAAARAAEELRSAALRHLGASPHDRIGEMASTIPARVAAAFGLRGRTLALESADATSYLGIAHAMDSLRSEVTDAVLVLAGQCREGRFPARALAAKGLSAAGSGHPDGDPAVADSRPAVGEGVGGLLLKRLSSAQRDGDRIYATLLDCTLQQDARPGVFRYPTSAELYRRTAAASRRRSGVPAARVQYVEYTGSGPEGEPGAWAGLADGAAAPIPAGTVRDRLGHTFANAGVAAVSKVALALHHRRLPPLRTDAGARPQFPLAEGPFRAVGETPFRGVAEAEEWQRPADGGPRLAVVTGASLTGTVCHLVVQEHRGTGGIRAPEQSAGHQGDAGPVRRTGQGVAGSGRTAAGPEPIAVVGFGGRFADAADADAFWAATLSGRDRIRPVPGELLDRELYHSPEALGLNRSYAEQGAPMPVPGAPPPGVRIPPSRYQALDAAQRVGLAVAGELFARRGAPAGTLTGTGLVAVGSNLGLSRERQLNTVLCLDVLEDLVRSLDTLAPWSREEVEPLLKSVRELYGEPGPVDSPVALDGCLASGVAALIANEYGLAAVPVAVEAACASSLAAVDMAVSRLRTGGADYALAGGVELPCNARDMILCSALGLLSHGKITPFDLAADGFSPGDGCALFLLKRYDDARRDGDPILGLLRGVGGSNDAKSLIAPDAAGQSRAMRQAFEQVDFAPGAVDYVEAHGTGTRVGDRVEAAAMAEVYASPERGAPLEIGSAKSFFGHTFAAAGAAGLLRALLAVGARTLPPNANLRKVDPGLELDLIPARVCGEARPWRTEPGRPRRAGVSSFGTGGINYHLLLEEYTDSHGL</sequence>